<reference evidence="3 4" key="1">
    <citation type="submission" date="2019-11" db="EMBL/GenBank/DDBJ databases">
        <title>Comparative genomics of hydrocarbon-degrading Desulfosarcina strains.</title>
        <authorList>
            <person name="Watanabe M."/>
            <person name="Kojima H."/>
            <person name="Fukui M."/>
        </authorList>
    </citation>
    <scope>NUCLEOTIDE SEQUENCE [LARGE SCALE GENOMIC DNA]</scope>
    <source>
        <strain evidence="3 4">PP31</strain>
    </source>
</reference>
<dbReference type="OrthoDB" id="9806388at2"/>
<dbReference type="InterPro" id="IPR029149">
    <property type="entry name" value="Creatin/AminoP/Spt16_N"/>
</dbReference>
<proteinExistence type="predicted"/>
<organism evidence="3 4">
    <name type="scientific">Desulfosarcina widdelii</name>
    <dbReference type="NCBI Taxonomy" id="947919"/>
    <lineage>
        <taxon>Bacteria</taxon>
        <taxon>Pseudomonadati</taxon>
        <taxon>Thermodesulfobacteriota</taxon>
        <taxon>Desulfobacteria</taxon>
        <taxon>Desulfobacterales</taxon>
        <taxon>Desulfosarcinaceae</taxon>
        <taxon>Desulfosarcina</taxon>
    </lineage>
</organism>
<dbReference type="Gene3D" id="3.90.230.10">
    <property type="entry name" value="Creatinase/methionine aminopeptidase superfamily"/>
    <property type="match status" value="1"/>
</dbReference>
<keyword evidence="4" id="KW-1185">Reference proteome</keyword>
<dbReference type="EMBL" id="AP021875">
    <property type="protein sequence ID" value="BBO78413.1"/>
    <property type="molecule type" value="Genomic_DNA"/>
</dbReference>
<dbReference type="SUPFAM" id="SSF53092">
    <property type="entry name" value="Creatinase/prolidase N-terminal domain"/>
    <property type="match status" value="1"/>
</dbReference>
<dbReference type="Pfam" id="PF00557">
    <property type="entry name" value="Peptidase_M24"/>
    <property type="match status" value="1"/>
</dbReference>
<name>A0A5K7ZFC2_9BACT</name>
<evidence type="ECO:0000313" key="3">
    <source>
        <dbReference type="EMBL" id="BBO78413.1"/>
    </source>
</evidence>
<dbReference type="CDD" id="cd01066">
    <property type="entry name" value="APP_MetAP"/>
    <property type="match status" value="1"/>
</dbReference>
<dbReference type="AlphaFoldDB" id="A0A5K7ZFC2"/>
<dbReference type="InterPro" id="IPR000587">
    <property type="entry name" value="Creatinase_N"/>
</dbReference>
<evidence type="ECO:0000259" key="2">
    <source>
        <dbReference type="Pfam" id="PF01321"/>
    </source>
</evidence>
<protein>
    <submittedName>
        <fullName evidence="3">Peptidase M24</fullName>
    </submittedName>
</protein>
<dbReference type="Gene3D" id="3.40.350.10">
    <property type="entry name" value="Creatinase/prolidase N-terminal domain"/>
    <property type="match status" value="1"/>
</dbReference>
<feature type="domain" description="Peptidase M24" evidence="1">
    <location>
        <begin position="167"/>
        <end position="387"/>
    </location>
</feature>
<dbReference type="InterPro" id="IPR050659">
    <property type="entry name" value="Peptidase_M24B"/>
</dbReference>
<dbReference type="Pfam" id="PF01321">
    <property type="entry name" value="Creatinase_N"/>
    <property type="match status" value="1"/>
</dbReference>
<evidence type="ECO:0000259" key="1">
    <source>
        <dbReference type="Pfam" id="PF00557"/>
    </source>
</evidence>
<dbReference type="RefSeq" id="WP_155307051.1">
    <property type="nucleotide sequence ID" value="NZ_AP021875.1"/>
</dbReference>
<dbReference type="InterPro" id="IPR036005">
    <property type="entry name" value="Creatinase/aminopeptidase-like"/>
</dbReference>
<dbReference type="KEGG" id="dwd:DSCW_58300"/>
<dbReference type="SUPFAM" id="SSF55920">
    <property type="entry name" value="Creatinase/aminopeptidase"/>
    <property type="match status" value="1"/>
</dbReference>
<dbReference type="PANTHER" id="PTHR46112">
    <property type="entry name" value="AMINOPEPTIDASE"/>
    <property type="match status" value="1"/>
</dbReference>
<dbReference type="InterPro" id="IPR000994">
    <property type="entry name" value="Pept_M24"/>
</dbReference>
<accession>A0A5K7ZFC2</accession>
<evidence type="ECO:0000313" key="4">
    <source>
        <dbReference type="Proteomes" id="UP000427769"/>
    </source>
</evidence>
<feature type="domain" description="Creatinase N-terminal" evidence="2">
    <location>
        <begin position="15"/>
        <end position="156"/>
    </location>
</feature>
<sequence>MNPKNDPYYIDFPGRIQAIQEAMANENIDVYLGSRLRTLSWTLDAFCPWRSFVVIPAQGLPTAFTFVIDAARVADDSWLDEDHVLGFAPMGGQDQIEQISDCILGHLKGGKGRVGIESGMSNYLPEGNLTHYEYQQFQAALADAELVNAHTIVDRLALIKDSGTINRFREASRIVDVGHQAVFEALSNGGYKDMTETEIAGLAGYAMRKAGSEWEWSFTGGNEIASGHRTGYMGGACTPATRKRVAPGEPLMVDIHAMFKLGLGDHSHNYFIGSATDRQWWHANNFIDIVKLTLETYRPGITPSQLAEEMMDFAESREFADYMVPGFEHGIGMMGDEWRIGLNDGPFPYWTNPDHVYRENEVLICAMQYACPEEGIGFRYENPIVLTPSGCEAMSRYPLGVEVIE</sequence>
<gene>
    <name evidence="3" type="ORF">DSCW_58300</name>
</gene>
<dbReference type="PANTHER" id="PTHR46112:SF2">
    <property type="entry name" value="XAA-PRO AMINOPEPTIDASE P-RELATED"/>
    <property type="match status" value="1"/>
</dbReference>
<dbReference type="Proteomes" id="UP000427769">
    <property type="component" value="Chromosome"/>
</dbReference>